<dbReference type="AlphaFoldDB" id="A0A2Z2NJ84"/>
<feature type="transmembrane region" description="Helical" evidence="2">
    <location>
        <begin position="6"/>
        <end position="27"/>
    </location>
</feature>
<evidence type="ECO:0000256" key="2">
    <source>
        <dbReference type="SAM" id="Phobius"/>
    </source>
</evidence>
<reference evidence="3 4" key="1">
    <citation type="submission" date="2016-12" db="EMBL/GenBank/DDBJ databases">
        <authorList>
            <person name="Song W.-J."/>
            <person name="Kurnit D.M."/>
        </authorList>
    </citation>
    <scope>NUCLEOTIDE SEQUENCE [LARGE SCALE GENOMIC DNA]</scope>
    <source>
        <strain evidence="3 4">IMCC3135</strain>
    </source>
</reference>
<accession>A0A2Z2NJ84</accession>
<organism evidence="3 4">
    <name type="scientific">Granulosicoccus antarcticus IMCC3135</name>
    <dbReference type="NCBI Taxonomy" id="1192854"/>
    <lineage>
        <taxon>Bacteria</taxon>
        <taxon>Pseudomonadati</taxon>
        <taxon>Pseudomonadota</taxon>
        <taxon>Gammaproteobacteria</taxon>
        <taxon>Chromatiales</taxon>
        <taxon>Granulosicoccaceae</taxon>
        <taxon>Granulosicoccus</taxon>
    </lineage>
</organism>
<gene>
    <name evidence="3" type="ORF">IMCC3135_05200</name>
</gene>
<dbReference type="NCBIfam" id="NF033233">
    <property type="entry name" value="twin_helix"/>
    <property type="match status" value="1"/>
</dbReference>
<dbReference type="EMBL" id="CP018632">
    <property type="protein sequence ID" value="ASJ71153.1"/>
    <property type="molecule type" value="Genomic_DNA"/>
</dbReference>
<evidence type="ECO:0000313" key="4">
    <source>
        <dbReference type="Proteomes" id="UP000250079"/>
    </source>
</evidence>
<dbReference type="KEGG" id="gai:IMCC3135_05200"/>
<keyword evidence="2" id="KW-0472">Membrane</keyword>
<proteinExistence type="predicted"/>
<evidence type="ECO:0000256" key="1">
    <source>
        <dbReference type="SAM" id="MobiDB-lite"/>
    </source>
</evidence>
<dbReference type="Proteomes" id="UP000250079">
    <property type="component" value="Chromosome"/>
</dbReference>
<protein>
    <recommendedName>
        <fullName evidence="5">HIG1 domain-containing protein</fullName>
    </recommendedName>
</protein>
<feature type="region of interest" description="Disordered" evidence="1">
    <location>
        <begin position="76"/>
        <end position="107"/>
    </location>
</feature>
<sequence length="107" mass="11632">MLFVKFILLLLLGFVIVSLFTGLYFLVKDKGQTNRTVNALSVRIGLSLLAIVIVIIAGATGVIEINPRPLSIRPAPPIVDPNAAGNDQIPGELEPEQRSSGRRRIEE</sequence>
<dbReference type="RefSeq" id="WP_088916626.1">
    <property type="nucleotide sequence ID" value="NZ_CP018632.1"/>
</dbReference>
<keyword evidence="2" id="KW-0812">Transmembrane</keyword>
<name>A0A2Z2NJ84_9GAMM</name>
<feature type="compositionally biased region" description="Basic and acidic residues" evidence="1">
    <location>
        <begin position="95"/>
        <end position="107"/>
    </location>
</feature>
<evidence type="ECO:0008006" key="5">
    <source>
        <dbReference type="Google" id="ProtNLM"/>
    </source>
</evidence>
<dbReference type="InterPro" id="IPR021313">
    <property type="entry name" value="DUF2909"/>
</dbReference>
<feature type="transmembrane region" description="Helical" evidence="2">
    <location>
        <begin position="39"/>
        <end position="63"/>
    </location>
</feature>
<dbReference type="Pfam" id="PF11137">
    <property type="entry name" value="DUF2909"/>
    <property type="match status" value="1"/>
</dbReference>
<evidence type="ECO:0000313" key="3">
    <source>
        <dbReference type="EMBL" id="ASJ71153.1"/>
    </source>
</evidence>
<keyword evidence="2" id="KW-1133">Transmembrane helix</keyword>
<keyword evidence="4" id="KW-1185">Reference proteome</keyword>